<evidence type="ECO:0000256" key="2">
    <source>
        <dbReference type="PROSITE-ProRule" id="PRU00335"/>
    </source>
</evidence>
<proteinExistence type="predicted"/>
<dbReference type="RefSeq" id="WP_200090254.1">
    <property type="nucleotide sequence ID" value="NZ_CP054706.1"/>
</dbReference>
<dbReference type="InterPro" id="IPR009057">
    <property type="entry name" value="Homeodomain-like_sf"/>
</dbReference>
<evidence type="ECO:0000313" key="4">
    <source>
        <dbReference type="EMBL" id="QQK80080.1"/>
    </source>
</evidence>
<dbReference type="AlphaFoldDB" id="A0A7T6ZB89"/>
<keyword evidence="5" id="KW-1185">Reference proteome</keyword>
<dbReference type="GO" id="GO:0003677">
    <property type="term" value="F:DNA binding"/>
    <property type="evidence" value="ECO:0007669"/>
    <property type="project" value="UniProtKB-UniRule"/>
</dbReference>
<feature type="domain" description="HTH tetR-type" evidence="3">
    <location>
        <begin position="10"/>
        <end position="70"/>
    </location>
</feature>
<dbReference type="EMBL" id="CP054706">
    <property type="protein sequence ID" value="QQK80080.1"/>
    <property type="molecule type" value="Genomic_DNA"/>
</dbReference>
<dbReference type="Gene3D" id="1.10.357.10">
    <property type="entry name" value="Tetracycline Repressor, domain 2"/>
    <property type="match status" value="1"/>
</dbReference>
<evidence type="ECO:0000259" key="3">
    <source>
        <dbReference type="PROSITE" id="PS50977"/>
    </source>
</evidence>
<dbReference type="PANTHER" id="PTHR30328">
    <property type="entry name" value="TRANSCRIPTIONAL REPRESSOR"/>
    <property type="match status" value="1"/>
</dbReference>
<dbReference type="InterPro" id="IPR050109">
    <property type="entry name" value="HTH-type_TetR-like_transc_reg"/>
</dbReference>
<protein>
    <submittedName>
        <fullName evidence="4">TetR/AcrR family transcriptional regulator</fullName>
    </submittedName>
</protein>
<feature type="DNA-binding region" description="H-T-H motif" evidence="2">
    <location>
        <begin position="33"/>
        <end position="52"/>
    </location>
</feature>
<dbReference type="PRINTS" id="PR00455">
    <property type="entry name" value="HTHTETR"/>
</dbReference>
<dbReference type="PROSITE" id="PS50977">
    <property type="entry name" value="HTH_TETR_2"/>
    <property type="match status" value="1"/>
</dbReference>
<evidence type="ECO:0000256" key="1">
    <source>
        <dbReference type="ARBA" id="ARBA00023125"/>
    </source>
</evidence>
<dbReference type="InterPro" id="IPR001647">
    <property type="entry name" value="HTH_TetR"/>
</dbReference>
<dbReference type="PANTHER" id="PTHR30328:SF54">
    <property type="entry name" value="HTH-TYPE TRANSCRIPTIONAL REPRESSOR SCO4008"/>
    <property type="match status" value="1"/>
</dbReference>
<dbReference type="Gene3D" id="1.10.10.60">
    <property type="entry name" value="Homeodomain-like"/>
    <property type="match status" value="1"/>
</dbReference>
<dbReference type="GO" id="GO:0006355">
    <property type="term" value="P:regulation of DNA-templated transcription"/>
    <property type="evidence" value="ECO:0007669"/>
    <property type="project" value="UniProtKB-ARBA"/>
</dbReference>
<dbReference type="KEGG" id="scib:HUG20_09385"/>
<keyword evidence="1 2" id="KW-0238">DNA-binding</keyword>
<evidence type="ECO:0000313" key="5">
    <source>
        <dbReference type="Proteomes" id="UP000595349"/>
    </source>
</evidence>
<dbReference type="InterPro" id="IPR049488">
    <property type="entry name" value="TM_1030-like_C"/>
</dbReference>
<reference evidence="4 5" key="1">
    <citation type="submission" date="2020-06" db="EMBL/GenBank/DDBJ databases">
        <title>Genomic analysis of Salicibibacter sp. NKC21-4.</title>
        <authorList>
            <person name="Oh Y.J."/>
        </authorList>
    </citation>
    <scope>NUCLEOTIDE SEQUENCE [LARGE SCALE GENOMIC DNA]</scope>
    <source>
        <strain evidence="4 5">NKC21-4</strain>
    </source>
</reference>
<organism evidence="4 5">
    <name type="scientific">Salicibibacter cibi</name>
    <dbReference type="NCBI Taxonomy" id="2743001"/>
    <lineage>
        <taxon>Bacteria</taxon>
        <taxon>Bacillati</taxon>
        <taxon>Bacillota</taxon>
        <taxon>Bacilli</taxon>
        <taxon>Bacillales</taxon>
        <taxon>Bacillaceae</taxon>
        <taxon>Salicibibacter</taxon>
    </lineage>
</organism>
<dbReference type="Pfam" id="PF21256">
    <property type="entry name" value="TetR_C_5-like"/>
    <property type="match status" value="1"/>
</dbReference>
<dbReference type="InterPro" id="IPR036271">
    <property type="entry name" value="Tet_transcr_reg_TetR-rel_C_sf"/>
</dbReference>
<gene>
    <name evidence="4" type="ORF">HUG20_09385</name>
</gene>
<name>A0A7T6ZB89_9BACI</name>
<dbReference type="SUPFAM" id="SSF48498">
    <property type="entry name" value="Tetracyclin repressor-like, C-terminal domain"/>
    <property type="match status" value="1"/>
</dbReference>
<dbReference type="Proteomes" id="UP000595349">
    <property type="component" value="Chromosome"/>
</dbReference>
<dbReference type="InterPro" id="IPR023772">
    <property type="entry name" value="DNA-bd_HTH_TetR-type_CS"/>
</dbReference>
<accession>A0A7T6ZB89</accession>
<dbReference type="SUPFAM" id="SSF46689">
    <property type="entry name" value="Homeodomain-like"/>
    <property type="match status" value="1"/>
</dbReference>
<dbReference type="Pfam" id="PF00440">
    <property type="entry name" value="TetR_N"/>
    <property type="match status" value="1"/>
</dbReference>
<dbReference type="PROSITE" id="PS01081">
    <property type="entry name" value="HTH_TETR_1"/>
    <property type="match status" value="1"/>
</dbReference>
<sequence>MNETFKNLEETKQKRILSAAMKEFADKGYEQASTNQIIKDAGIGKGTLFHYFNNKKDLYEYLVDYAITIMHDEYFSLIDTSESDFIERMKQIAQVKGNYIAEHPNVTNFIGMVYLNDEVTLPKELETRLADLKKTGYSLIYKNINQKMLRRDINTDKALKLIQWSIEGYQNELMRLFQGEKIAHIDLQPYWDEFYEYLDVLKTTFYEEGQT</sequence>